<dbReference type="InterPro" id="IPR050887">
    <property type="entry name" value="Beta-mannosidase_GH2"/>
</dbReference>
<dbReference type="InterPro" id="IPR017853">
    <property type="entry name" value="GH"/>
</dbReference>
<reference evidence="8 9" key="1">
    <citation type="journal article" date="2023" name="Genome Announc.">
        <title>Pan-Genome Analyses of the Genus Cohnella and Proposal of the Novel Species Cohnella silvisoli sp. nov., Isolated from Forest Soil.</title>
        <authorList>
            <person name="Wang C."/>
            <person name="Mao L."/>
            <person name="Bao G."/>
            <person name="Zhu H."/>
        </authorList>
    </citation>
    <scope>NUCLEOTIDE SEQUENCE [LARGE SCALE GENOMIC DNA]</scope>
    <source>
        <strain evidence="8 9">NL03-T5-1</strain>
    </source>
</reference>
<evidence type="ECO:0000256" key="1">
    <source>
        <dbReference type="ARBA" id="ARBA00000829"/>
    </source>
</evidence>
<dbReference type="EC" id="3.2.1.25" evidence="3"/>
<dbReference type="InterPro" id="IPR013783">
    <property type="entry name" value="Ig-like_fold"/>
</dbReference>
<feature type="domain" description="Glycoside hydrolase family 2 immunoglobulin-like beta-sandwich" evidence="6">
    <location>
        <begin position="257"/>
        <end position="304"/>
    </location>
</feature>
<dbReference type="SUPFAM" id="SSF51445">
    <property type="entry name" value="(Trans)glycosidases"/>
    <property type="match status" value="1"/>
</dbReference>
<evidence type="ECO:0000256" key="4">
    <source>
        <dbReference type="ARBA" id="ARBA00022801"/>
    </source>
</evidence>
<evidence type="ECO:0000256" key="3">
    <source>
        <dbReference type="ARBA" id="ARBA00012754"/>
    </source>
</evidence>
<comment type="caution">
    <text evidence="8">The sequence shown here is derived from an EMBL/GenBank/DDBJ whole genome shotgun (WGS) entry which is preliminary data.</text>
</comment>
<evidence type="ECO:0000256" key="5">
    <source>
        <dbReference type="ARBA" id="ARBA00023295"/>
    </source>
</evidence>
<dbReference type="InterPro" id="IPR036156">
    <property type="entry name" value="Beta-gal/glucu_dom_sf"/>
</dbReference>
<dbReference type="Gene3D" id="2.60.120.260">
    <property type="entry name" value="Galactose-binding domain-like"/>
    <property type="match status" value="1"/>
</dbReference>
<dbReference type="PANTHER" id="PTHR43730:SF1">
    <property type="entry name" value="BETA-MANNOSIDASE"/>
    <property type="match status" value="1"/>
</dbReference>
<comment type="similarity">
    <text evidence="2">Belongs to the glycosyl hydrolase 2 family.</text>
</comment>
<keyword evidence="5" id="KW-0326">Glycosidase</keyword>
<name>A0ABV1KUD2_9BACL</name>
<dbReference type="SUPFAM" id="SSF49785">
    <property type="entry name" value="Galactose-binding domain-like"/>
    <property type="match status" value="1"/>
</dbReference>
<dbReference type="Gene3D" id="2.60.40.10">
    <property type="entry name" value="Immunoglobulins"/>
    <property type="match status" value="1"/>
</dbReference>
<dbReference type="InterPro" id="IPR008979">
    <property type="entry name" value="Galactose-bd-like_sf"/>
</dbReference>
<organism evidence="8 9">
    <name type="scientific">Cohnella silvisoli</name>
    <dbReference type="NCBI Taxonomy" id="2873699"/>
    <lineage>
        <taxon>Bacteria</taxon>
        <taxon>Bacillati</taxon>
        <taxon>Bacillota</taxon>
        <taxon>Bacilli</taxon>
        <taxon>Bacillales</taxon>
        <taxon>Paenibacillaceae</taxon>
        <taxon>Cohnella</taxon>
    </lineage>
</organism>
<dbReference type="SUPFAM" id="SSF49303">
    <property type="entry name" value="beta-Galactosidase/glucuronidase domain"/>
    <property type="match status" value="1"/>
</dbReference>
<dbReference type="EMBL" id="JASKHM010000008">
    <property type="protein sequence ID" value="MEQ4483595.1"/>
    <property type="molecule type" value="Genomic_DNA"/>
</dbReference>
<feature type="domain" description="Beta-mannosidase-like galactose-binding" evidence="7">
    <location>
        <begin position="36"/>
        <end position="189"/>
    </location>
</feature>
<keyword evidence="9" id="KW-1185">Reference proteome</keyword>
<dbReference type="PANTHER" id="PTHR43730">
    <property type="entry name" value="BETA-MANNOSIDASE"/>
    <property type="match status" value="1"/>
</dbReference>
<evidence type="ECO:0000259" key="7">
    <source>
        <dbReference type="Pfam" id="PF22666"/>
    </source>
</evidence>
<dbReference type="Pfam" id="PF22666">
    <property type="entry name" value="Glyco_hydro_2_N2"/>
    <property type="match status" value="1"/>
</dbReference>
<dbReference type="RefSeq" id="WP_232186231.1">
    <property type="nucleotide sequence ID" value="NZ_JAIOAP010000007.1"/>
</dbReference>
<evidence type="ECO:0000313" key="9">
    <source>
        <dbReference type="Proteomes" id="UP001493487"/>
    </source>
</evidence>
<evidence type="ECO:0000256" key="2">
    <source>
        <dbReference type="ARBA" id="ARBA00007401"/>
    </source>
</evidence>
<proteinExistence type="inferred from homology"/>
<evidence type="ECO:0000313" key="8">
    <source>
        <dbReference type="EMBL" id="MEQ4483595.1"/>
    </source>
</evidence>
<dbReference type="InterPro" id="IPR054593">
    <property type="entry name" value="Beta-mannosidase-like_N2"/>
</dbReference>
<gene>
    <name evidence="8" type="ORF">QJS35_14470</name>
</gene>
<sequence>MRMISLDGQWELYYLQQGELDIDHPVALRASELKPIAAAVPGNVELDLCGAGILPDPYVGENIHLLKPYETYEWWYQRKLTVEPSGVKHELVFHGVDCVATYWLDGQEIGRSDNMLIEHRFDVTGLLQPGQEHVLTVRLQSPVIAALGRTYDPSSYAFPVNAEQLWIRKAAHSFGWDIFGRALSAGLWRSVELVYHEPNEIADMHFATTKANERQAHVQVFYQFAVEPRTLNGLQLRMRGVCGDSLFEVTRGLKFAYGTMELTVERPKLWWPRGYGAANLYTVTTELLHDGDVIASRTGTLGIRTLELLRSDVTTLERPGQFQFKVNGFPIMVKGSNWVPLDMFHSRDAGKYAEAVALAADLECNMLRCWGGGVYEDHAFFDLCDRSGILVWQDFAMACAMYPQDLEFQDMLRKEALAVVRKLRNHPSLAVWAGDNECDEIFLDRGLDPNQNVLTRKVLKDAVFQCDPYRPYVPSSPYISPEAYRLGTPDCLPERHLWGPRDYFKSLYYTSANMHFIGETGYHGCPNLSTMEKFLDSGSVWPWQDNPQWITHGTDPVGGPDSPYRFRVKLMADQIYELFGGHPDTVEDFILASQISQAEAKKFFIEKARLSKGRCGGILWWNLLDGWPQFSDAVVDYYGGKKLAYHYIKRVQQPVCIMIDEPENWHVAVKVGNDSLTAASGPFRIWDAESGETLLEGTFSVEANGLAELGRIRAPYSMQRLLLIEWTVDGKSFGNHYLMGSPGFSLERYRRWLDAIALLPHSFDAAQLGK</sequence>
<dbReference type="Pfam" id="PF00703">
    <property type="entry name" value="Glyco_hydro_2"/>
    <property type="match status" value="1"/>
</dbReference>
<dbReference type="InterPro" id="IPR006102">
    <property type="entry name" value="Ig-like_GH2"/>
</dbReference>
<dbReference type="Proteomes" id="UP001493487">
    <property type="component" value="Unassembled WGS sequence"/>
</dbReference>
<accession>A0ABV1KUD2</accession>
<dbReference type="Gene3D" id="3.20.20.80">
    <property type="entry name" value="Glycosidases"/>
    <property type="match status" value="1"/>
</dbReference>
<protein>
    <recommendedName>
        <fullName evidence="3">beta-mannosidase</fullName>
        <ecNumber evidence="3">3.2.1.25</ecNumber>
    </recommendedName>
</protein>
<comment type="catalytic activity">
    <reaction evidence="1">
        <text>Hydrolysis of terminal, non-reducing beta-D-mannose residues in beta-D-mannosides.</text>
        <dbReference type="EC" id="3.2.1.25"/>
    </reaction>
</comment>
<evidence type="ECO:0000259" key="6">
    <source>
        <dbReference type="Pfam" id="PF00703"/>
    </source>
</evidence>
<keyword evidence="4" id="KW-0378">Hydrolase</keyword>